<evidence type="ECO:0000313" key="1">
    <source>
        <dbReference type="EMBL" id="MBB4075545.1"/>
    </source>
</evidence>
<accession>A0A840DVE5</accession>
<proteinExistence type="predicted"/>
<gene>
    <name evidence="1" type="ORF">GGR02_003384</name>
</gene>
<dbReference type="Proteomes" id="UP000559598">
    <property type="component" value="Unassembled WGS sequence"/>
</dbReference>
<dbReference type="EMBL" id="JACIDE010000036">
    <property type="protein sequence ID" value="MBB4075545.1"/>
    <property type="molecule type" value="Genomic_DNA"/>
</dbReference>
<organism evidence="1 2">
    <name type="scientific">Anoxybacteroides voinovskiense</name>
    <dbReference type="NCBI Taxonomy" id="230470"/>
    <lineage>
        <taxon>Bacteria</taxon>
        <taxon>Bacillati</taxon>
        <taxon>Bacillota</taxon>
        <taxon>Bacilli</taxon>
        <taxon>Bacillales</taxon>
        <taxon>Anoxybacillaceae</taxon>
        <taxon>Anoxybacteroides</taxon>
    </lineage>
</organism>
<protein>
    <submittedName>
        <fullName evidence="1">Uncharacterized protein</fullName>
    </submittedName>
</protein>
<evidence type="ECO:0000313" key="2">
    <source>
        <dbReference type="Proteomes" id="UP000559598"/>
    </source>
</evidence>
<sequence length="137" mass="15813">MRVIRLGVDERNPHLGARILQHLGSINFPVVLVNALWLPATKHRFLRDDPQPVKLLRREKLRVRHKPRAVIDIGDPKRFLGFPVDSNRGSMGSVPLPKLMDLVIRKTLSLRHGQDFFPDKVVFFQQSVYSKVRGMVF</sequence>
<name>A0A840DVE5_9BACL</name>
<dbReference type="AlphaFoldDB" id="A0A840DVE5"/>
<reference evidence="1 2" key="1">
    <citation type="submission" date="2020-08" db="EMBL/GenBank/DDBJ databases">
        <title>Genomic Encyclopedia of Type Strains, Phase IV (KMG-IV): sequencing the most valuable type-strain genomes for metagenomic binning, comparative biology and taxonomic classification.</title>
        <authorList>
            <person name="Goeker M."/>
        </authorList>
    </citation>
    <scope>NUCLEOTIDE SEQUENCE [LARGE SCALE GENOMIC DNA]</scope>
    <source>
        <strain evidence="1 2">DSM 17075</strain>
    </source>
</reference>
<comment type="caution">
    <text evidence="1">The sequence shown here is derived from an EMBL/GenBank/DDBJ whole genome shotgun (WGS) entry which is preliminary data.</text>
</comment>
<keyword evidence="2" id="KW-1185">Reference proteome</keyword>